<dbReference type="PROSITE" id="PS00211">
    <property type="entry name" value="ABC_TRANSPORTER_1"/>
    <property type="match status" value="1"/>
</dbReference>
<evidence type="ECO:0000256" key="3">
    <source>
        <dbReference type="ARBA" id="ARBA00022741"/>
    </source>
</evidence>
<keyword evidence="8" id="KW-0378">Hydrolase</keyword>
<dbReference type="SUPFAM" id="SSF52540">
    <property type="entry name" value="P-loop containing nucleoside triphosphate hydrolases"/>
    <property type="match status" value="1"/>
</dbReference>
<evidence type="ECO:0000313" key="8">
    <source>
        <dbReference type="EMBL" id="ACR13217.1"/>
    </source>
</evidence>
<dbReference type="PANTHER" id="PTHR42794">
    <property type="entry name" value="HEMIN IMPORT ATP-BINDING PROTEIN HMUV"/>
    <property type="match status" value="1"/>
</dbReference>
<comment type="function">
    <text evidence="6">Part of the ABC transporter complex HmuTUV involved in hemin import. Responsible for energy coupling to the transport system.</text>
</comment>
<dbReference type="GO" id="GO:0005524">
    <property type="term" value="F:ATP binding"/>
    <property type="evidence" value="ECO:0007669"/>
    <property type="project" value="UniProtKB-KW"/>
</dbReference>
<dbReference type="GO" id="GO:0016887">
    <property type="term" value="F:ATP hydrolysis activity"/>
    <property type="evidence" value="ECO:0007669"/>
    <property type="project" value="InterPro"/>
</dbReference>
<dbReference type="OrthoDB" id="5292475at2"/>
<keyword evidence="3" id="KW-0547">Nucleotide-binding</keyword>
<reference evidence="8 9" key="1">
    <citation type="journal article" date="2009" name="PLoS ONE">
        <title>The complete genome of Teredinibacter turnerae T7901: an intracellular endosymbiont of marine wood-boring bivalves (shipworms).</title>
        <authorList>
            <person name="Yang J.C."/>
            <person name="Madupu R."/>
            <person name="Durkin A.S."/>
            <person name="Ekborg N.A."/>
            <person name="Pedamallu C.S."/>
            <person name="Hostetler J.B."/>
            <person name="Radune D."/>
            <person name="Toms B.S."/>
            <person name="Henrissat B."/>
            <person name="Coutinho P.M."/>
            <person name="Schwarz S."/>
            <person name="Field L."/>
            <person name="Trindade-Silva A.E."/>
            <person name="Soares C.A.G."/>
            <person name="Elshahawi S."/>
            <person name="Hanora A."/>
            <person name="Schmidt E.W."/>
            <person name="Haygood M.G."/>
            <person name="Posfai J."/>
            <person name="Benner J."/>
            <person name="Madinger C."/>
            <person name="Nove J."/>
            <person name="Anton B."/>
            <person name="Chaudhary K."/>
            <person name="Foster J."/>
            <person name="Holman A."/>
            <person name="Kumar S."/>
            <person name="Lessard P.A."/>
            <person name="Luyten Y.A."/>
            <person name="Slatko B."/>
            <person name="Wood N."/>
            <person name="Wu B."/>
            <person name="Teplitski M."/>
            <person name="Mougous J.D."/>
            <person name="Ward N."/>
            <person name="Eisen J.A."/>
            <person name="Badger J.H."/>
            <person name="Distel D.L."/>
        </authorList>
    </citation>
    <scope>NUCLEOTIDE SEQUENCE [LARGE SCALE GENOMIC DNA]</scope>
    <source>
        <strain evidence="9">ATCC 39867 / T7901</strain>
    </source>
</reference>
<dbReference type="KEGG" id="ttu:TERTU_2419"/>
<dbReference type="InterPro" id="IPR003439">
    <property type="entry name" value="ABC_transporter-like_ATP-bd"/>
</dbReference>
<dbReference type="SMART" id="SM00382">
    <property type="entry name" value="AAA"/>
    <property type="match status" value="1"/>
</dbReference>
<dbReference type="EMBL" id="CP001614">
    <property type="protein sequence ID" value="ACR13217.1"/>
    <property type="molecule type" value="Genomic_DNA"/>
</dbReference>
<evidence type="ECO:0000256" key="6">
    <source>
        <dbReference type="ARBA" id="ARBA00037066"/>
    </source>
</evidence>
<dbReference type="NCBIfam" id="NF010068">
    <property type="entry name" value="PRK13548.1"/>
    <property type="match status" value="1"/>
</dbReference>
<dbReference type="EC" id="3.6.3.-" evidence="8"/>
<dbReference type="AlphaFoldDB" id="C5BKY5"/>
<dbReference type="STRING" id="377629.TERTU_2419"/>
<evidence type="ECO:0000256" key="1">
    <source>
        <dbReference type="ARBA" id="ARBA00005417"/>
    </source>
</evidence>
<dbReference type="RefSeq" id="WP_015819330.1">
    <property type="nucleotide sequence ID" value="NC_012997.1"/>
</dbReference>
<dbReference type="FunFam" id="3.40.50.300:FF:000134">
    <property type="entry name" value="Iron-enterobactin ABC transporter ATP-binding protein"/>
    <property type="match status" value="1"/>
</dbReference>
<accession>C5BKY5</accession>
<feature type="domain" description="ABC transporter" evidence="7">
    <location>
        <begin position="4"/>
        <end position="243"/>
    </location>
</feature>
<dbReference type="Gene3D" id="3.40.50.300">
    <property type="entry name" value="P-loop containing nucleotide triphosphate hydrolases"/>
    <property type="match status" value="1"/>
</dbReference>
<dbReference type="CDD" id="cd03214">
    <property type="entry name" value="ABC_Iron-Siderophores_B12_Hemin"/>
    <property type="match status" value="1"/>
</dbReference>
<organism evidence="8 9">
    <name type="scientific">Teredinibacter turnerae (strain ATCC 39867 / T7901)</name>
    <dbReference type="NCBI Taxonomy" id="377629"/>
    <lineage>
        <taxon>Bacteria</taxon>
        <taxon>Pseudomonadati</taxon>
        <taxon>Pseudomonadota</taxon>
        <taxon>Gammaproteobacteria</taxon>
        <taxon>Cellvibrionales</taxon>
        <taxon>Cellvibrionaceae</taxon>
        <taxon>Teredinibacter</taxon>
    </lineage>
</organism>
<dbReference type="HOGENOM" id="CLU_000604_1_11_6"/>
<comment type="similarity">
    <text evidence="1">Belongs to the ABC transporter superfamily.</text>
</comment>
<evidence type="ECO:0000256" key="4">
    <source>
        <dbReference type="ARBA" id="ARBA00022840"/>
    </source>
</evidence>
<evidence type="ECO:0000313" key="9">
    <source>
        <dbReference type="Proteomes" id="UP000009080"/>
    </source>
</evidence>
<gene>
    <name evidence="8" type="ordered locus">TERTU_2419</name>
</gene>
<proteinExistence type="inferred from homology"/>
<evidence type="ECO:0000256" key="2">
    <source>
        <dbReference type="ARBA" id="ARBA00022448"/>
    </source>
</evidence>
<keyword evidence="2" id="KW-0813">Transport</keyword>
<dbReference type="PROSITE" id="PS50893">
    <property type="entry name" value="ABC_TRANSPORTER_2"/>
    <property type="match status" value="1"/>
</dbReference>
<name>C5BKY5_TERTT</name>
<protein>
    <submittedName>
        <fullName evidence="8">Hemin import ATP-binding protein HmuV</fullName>
        <ecNumber evidence="8">3.6.3.-</ecNumber>
    </submittedName>
</protein>
<evidence type="ECO:0000259" key="7">
    <source>
        <dbReference type="PROSITE" id="PS50893"/>
    </source>
</evidence>
<evidence type="ECO:0000256" key="5">
    <source>
        <dbReference type="ARBA" id="ARBA00022967"/>
    </source>
</evidence>
<keyword evidence="5" id="KW-1278">Translocase</keyword>
<sequence>MSSLRIEQLQVSLANVPLLRDINLSLRAGCVYSIVGANGAGKSTLLKSIVREVPRTCGNVYLGEKLLDQVAPLQIARSLAVLPQNSQLNFPFTVAEVVGLSRTPHETGRVLDSTIVNEAISALDITYLKHRLYTALSGGEKQRVQIARVLAQIWRQEDTALPRVLLLDEPTAFLDLGHQQQLMHLVQSFAAQGVTVLMVMHDINLAANFSDDIIAMQCGEIVAQGAPHSVLTAELIEQLFQARVHLLKEQGDAWFYALQQGSGIPGQR</sequence>
<dbReference type="InterPro" id="IPR027417">
    <property type="entry name" value="P-loop_NTPase"/>
</dbReference>
<dbReference type="eggNOG" id="COG4559">
    <property type="taxonomic scope" value="Bacteria"/>
</dbReference>
<keyword evidence="4 8" id="KW-0067">ATP-binding</keyword>
<dbReference type="InterPro" id="IPR017871">
    <property type="entry name" value="ABC_transporter-like_CS"/>
</dbReference>
<dbReference type="Proteomes" id="UP000009080">
    <property type="component" value="Chromosome"/>
</dbReference>
<dbReference type="Pfam" id="PF00005">
    <property type="entry name" value="ABC_tran"/>
    <property type="match status" value="1"/>
</dbReference>
<dbReference type="InterPro" id="IPR003593">
    <property type="entry name" value="AAA+_ATPase"/>
</dbReference>
<dbReference type="PANTHER" id="PTHR42794:SF1">
    <property type="entry name" value="HEMIN IMPORT ATP-BINDING PROTEIN HMUV"/>
    <property type="match status" value="1"/>
</dbReference>
<keyword evidence="9" id="KW-1185">Reference proteome</keyword>